<feature type="domain" description="Novel toxin 15" evidence="1">
    <location>
        <begin position="27"/>
        <end position="186"/>
    </location>
</feature>
<evidence type="ECO:0000313" key="3">
    <source>
        <dbReference type="Proteomes" id="UP000073601"/>
    </source>
</evidence>
<reference evidence="3" key="1">
    <citation type="submission" date="2016-02" db="EMBL/GenBank/DDBJ databases">
        <authorList>
            <person name="Rodrigo-Torres Lidia"/>
            <person name="Arahal R.David."/>
        </authorList>
    </citation>
    <scope>NUCLEOTIDE SEQUENCE [LARGE SCALE GENOMIC DNA]</scope>
    <source>
        <strain evidence="3">CECT 8713</strain>
    </source>
</reference>
<proteinExistence type="predicted"/>
<name>A0A128FL22_9GAMM</name>
<dbReference type="EMBL" id="FIZY01000100">
    <property type="protein sequence ID" value="CZF86961.1"/>
    <property type="molecule type" value="Genomic_DNA"/>
</dbReference>
<gene>
    <name evidence="2" type="ORF">GMA8713_05002</name>
</gene>
<protein>
    <recommendedName>
        <fullName evidence="1">Novel toxin 15 domain-containing protein</fullName>
    </recommendedName>
</protein>
<dbReference type="Proteomes" id="UP000073601">
    <property type="component" value="Unassembled WGS sequence"/>
</dbReference>
<keyword evidence="3" id="KW-1185">Reference proteome</keyword>
<evidence type="ECO:0000259" key="1">
    <source>
        <dbReference type="Pfam" id="PF15604"/>
    </source>
</evidence>
<accession>A0A128FL22</accession>
<organism evidence="2 3">
    <name type="scientific">Grimontia marina</name>
    <dbReference type="NCBI Taxonomy" id="646534"/>
    <lineage>
        <taxon>Bacteria</taxon>
        <taxon>Pseudomonadati</taxon>
        <taxon>Pseudomonadota</taxon>
        <taxon>Gammaproteobacteria</taxon>
        <taxon>Vibrionales</taxon>
        <taxon>Vibrionaceae</taxon>
        <taxon>Grimontia</taxon>
    </lineage>
</organism>
<evidence type="ECO:0000313" key="2">
    <source>
        <dbReference type="EMBL" id="CZF86961.1"/>
    </source>
</evidence>
<dbReference type="RefSeq" id="WP_062715243.1">
    <property type="nucleotide sequence ID" value="NZ_CAWRCI010000100.1"/>
</dbReference>
<sequence>MPETKVKPFDPYQNKNFQKLSEADKKVYLKEYNRQLQRQQDAINDMSAEEFKLARDKYMELKRNPTADKMQDSYRADFKKGISGSIEKKLTKQNKILPPDQKLSVKEIKAAANKRADEIADNLAALHEPDMVAGGWHDPMPSGMGQSNINSAIGGSWKGSRLSGMDKAADAAIASGQGSAKMNVKLEVARGPG</sequence>
<dbReference type="InterPro" id="IPR028949">
    <property type="entry name" value="Ntox15"/>
</dbReference>
<dbReference type="AlphaFoldDB" id="A0A128FL22"/>
<dbReference type="Pfam" id="PF15604">
    <property type="entry name" value="Ntox15"/>
    <property type="match status" value="1"/>
</dbReference>